<protein>
    <submittedName>
        <fullName evidence="7">Chaperonin 10-like protein</fullName>
    </submittedName>
</protein>
<dbReference type="InterPro" id="IPR047109">
    <property type="entry name" value="CAD-like"/>
</dbReference>
<dbReference type="SMART" id="SM00829">
    <property type="entry name" value="PKS_ER"/>
    <property type="match status" value="1"/>
</dbReference>
<dbReference type="InterPro" id="IPR036291">
    <property type="entry name" value="NAD(P)-bd_dom_sf"/>
</dbReference>
<gene>
    <name evidence="7" type="ORF">BCR39DRAFT_565345</name>
</gene>
<dbReference type="Gene3D" id="3.90.180.10">
    <property type="entry name" value="Medium-chain alcohol dehydrogenases, catalytic domain"/>
    <property type="match status" value="1"/>
</dbReference>
<dbReference type="PROSITE" id="PS00059">
    <property type="entry name" value="ADH_ZINC"/>
    <property type="match status" value="1"/>
</dbReference>
<dbReference type="CDD" id="cd05283">
    <property type="entry name" value="CAD1"/>
    <property type="match status" value="1"/>
</dbReference>
<dbReference type="SUPFAM" id="SSF51735">
    <property type="entry name" value="NAD(P)-binding Rossmann-fold domains"/>
    <property type="match status" value="1"/>
</dbReference>
<organism evidence="7 8">
    <name type="scientific">Naematelia encephala</name>
    <dbReference type="NCBI Taxonomy" id="71784"/>
    <lineage>
        <taxon>Eukaryota</taxon>
        <taxon>Fungi</taxon>
        <taxon>Dikarya</taxon>
        <taxon>Basidiomycota</taxon>
        <taxon>Agaricomycotina</taxon>
        <taxon>Tremellomycetes</taxon>
        <taxon>Tremellales</taxon>
        <taxon>Naemateliaceae</taxon>
        <taxon>Naematelia</taxon>
    </lineage>
</organism>
<comment type="similarity">
    <text evidence="5">Belongs to the zinc-containing alcohol dehydrogenase family.</text>
</comment>
<keyword evidence="4" id="KW-0560">Oxidoreductase</keyword>
<evidence type="ECO:0000313" key="7">
    <source>
        <dbReference type="EMBL" id="ORY28631.1"/>
    </source>
</evidence>
<evidence type="ECO:0000256" key="1">
    <source>
        <dbReference type="ARBA" id="ARBA00001947"/>
    </source>
</evidence>
<dbReference type="InParanoid" id="A0A1Y2B1C9"/>
<evidence type="ECO:0000256" key="2">
    <source>
        <dbReference type="ARBA" id="ARBA00022723"/>
    </source>
</evidence>
<dbReference type="Gene3D" id="3.40.50.720">
    <property type="entry name" value="NAD(P)-binding Rossmann-like Domain"/>
    <property type="match status" value="1"/>
</dbReference>
<reference evidence="7 8" key="1">
    <citation type="submission" date="2016-07" db="EMBL/GenBank/DDBJ databases">
        <title>Pervasive Adenine N6-methylation of Active Genes in Fungi.</title>
        <authorList>
            <consortium name="DOE Joint Genome Institute"/>
            <person name="Mondo S.J."/>
            <person name="Dannebaum R.O."/>
            <person name="Kuo R.C."/>
            <person name="Labutti K."/>
            <person name="Haridas S."/>
            <person name="Kuo A."/>
            <person name="Salamov A."/>
            <person name="Ahrendt S.R."/>
            <person name="Lipzen A."/>
            <person name="Sullivan W."/>
            <person name="Andreopoulos W.B."/>
            <person name="Clum A."/>
            <person name="Lindquist E."/>
            <person name="Daum C."/>
            <person name="Ramamoorthy G.K."/>
            <person name="Gryganskyi A."/>
            <person name="Culley D."/>
            <person name="Magnuson J.K."/>
            <person name="James T.Y."/>
            <person name="O'Malley M.A."/>
            <person name="Stajich J.E."/>
            <person name="Spatafora J.W."/>
            <person name="Visel A."/>
            <person name="Grigoriev I.V."/>
        </authorList>
    </citation>
    <scope>NUCLEOTIDE SEQUENCE [LARGE SCALE GENOMIC DNA]</scope>
    <source>
        <strain evidence="7 8">68-887.2</strain>
    </source>
</reference>
<dbReference type="Pfam" id="PF08240">
    <property type="entry name" value="ADH_N"/>
    <property type="match status" value="1"/>
</dbReference>
<feature type="domain" description="Enoyl reductase (ER)" evidence="6">
    <location>
        <begin position="15"/>
        <end position="348"/>
    </location>
</feature>
<dbReference type="PANTHER" id="PTHR42683">
    <property type="entry name" value="ALDEHYDE REDUCTASE"/>
    <property type="match status" value="1"/>
</dbReference>
<dbReference type="InterPro" id="IPR013154">
    <property type="entry name" value="ADH-like_N"/>
</dbReference>
<evidence type="ECO:0000313" key="8">
    <source>
        <dbReference type="Proteomes" id="UP000193986"/>
    </source>
</evidence>
<dbReference type="Pfam" id="PF00107">
    <property type="entry name" value="ADH_zinc_N"/>
    <property type="match status" value="1"/>
</dbReference>
<dbReference type="SUPFAM" id="SSF50129">
    <property type="entry name" value="GroES-like"/>
    <property type="match status" value="1"/>
</dbReference>
<dbReference type="InterPro" id="IPR013149">
    <property type="entry name" value="ADH-like_C"/>
</dbReference>
<evidence type="ECO:0000256" key="4">
    <source>
        <dbReference type="ARBA" id="ARBA00023002"/>
    </source>
</evidence>
<dbReference type="FunFam" id="3.40.50.720:FF:000022">
    <property type="entry name" value="Cinnamyl alcohol dehydrogenase"/>
    <property type="match status" value="1"/>
</dbReference>
<comment type="caution">
    <text evidence="7">The sequence shown here is derived from an EMBL/GenBank/DDBJ whole genome shotgun (WGS) entry which is preliminary data.</text>
</comment>
<dbReference type="EMBL" id="MCFC01000030">
    <property type="protein sequence ID" value="ORY28631.1"/>
    <property type="molecule type" value="Genomic_DNA"/>
</dbReference>
<keyword evidence="2 5" id="KW-0479">Metal-binding</keyword>
<evidence type="ECO:0000256" key="3">
    <source>
        <dbReference type="ARBA" id="ARBA00022833"/>
    </source>
</evidence>
<proteinExistence type="inferred from homology"/>
<dbReference type="AlphaFoldDB" id="A0A1Y2B1C9"/>
<dbReference type="GO" id="GO:0016616">
    <property type="term" value="F:oxidoreductase activity, acting on the CH-OH group of donors, NAD or NADP as acceptor"/>
    <property type="evidence" value="ECO:0007669"/>
    <property type="project" value="InterPro"/>
</dbReference>
<dbReference type="OrthoDB" id="1879366at2759"/>
<keyword evidence="8" id="KW-1185">Reference proteome</keyword>
<dbReference type="STRING" id="71784.A0A1Y2B1C9"/>
<dbReference type="InterPro" id="IPR029752">
    <property type="entry name" value="D-isomer_DH_CS1"/>
</dbReference>
<dbReference type="PROSITE" id="PS00065">
    <property type="entry name" value="D_2_HYDROXYACID_DH_1"/>
    <property type="match status" value="1"/>
</dbReference>
<accession>A0A1Y2B1C9</accession>
<dbReference type="InterPro" id="IPR011032">
    <property type="entry name" value="GroES-like_sf"/>
</dbReference>
<dbReference type="GO" id="GO:0008270">
    <property type="term" value="F:zinc ion binding"/>
    <property type="evidence" value="ECO:0007669"/>
    <property type="project" value="InterPro"/>
</dbReference>
<comment type="cofactor">
    <cofactor evidence="1 5">
        <name>Zn(2+)</name>
        <dbReference type="ChEBI" id="CHEBI:29105"/>
    </cofactor>
</comment>
<sequence length="356" mass="38200">MTITHATGYAVTDPKDYLNFQLKKYELEPLADDRVTVAVEVCGVCGSDHHTLSGGWGPWVTDFIVSGHEVIGKVVEVGSKVTEFKVGQRVGVGAQVASCMKCKACLNDNENYCKLKTDGYNTKWWAYDNHDHQGGYSTHLRAMEKFVFAIPEELKSEDAASMLCGGLTVYSPLVRNGTGPGKKVGVVGLGGLGHYAVLFGVALGAEVTVFSRSDAKKADALAMGAKRFIATTAGFEQDLEKEFDLIIVTASSSKLPLDELLSTLNIDKKLVFVGLPDEGLSNLTSQTLSSNGAALASSHLGNKGEANDMLKLAAEKGVKPWINVIPMKDAAKAIKAVEDSSVRYRTILVQDIEPLP</sequence>
<dbReference type="InterPro" id="IPR020843">
    <property type="entry name" value="ER"/>
</dbReference>
<dbReference type="Proteomes" id="UP000193986">
    <property type="component" value="Unassembled WGS sequence"/>
</dbReference>
<evidence type="ECO:0000256" key="5">
    <source>
        <dbReference type="RuleBase" id="RU361277"/>
    </source>
</evidence>
<evidence type="ECO:0000259" key="6">
    <source>
        <dbReference type="SMART" id="SM00829"/>
    </source>
</evidence>
<dbReference type="InterPro" id="IPR002328">
    <property type="entry name" value="ADH_Zn_CS"/>
</dbReference>
<name>A0A1Y2B1C9_9TREE</name>
<keyword evidence="3 5" id="KW-0862">Zinc</keyword>